<keyword evidence="7" id="KW-1185">Reference proteome</keyword>
<dbReference type="PROSITE" id="PS00497">
    <property type="entry name" value="TYROSINASE_1"/>
    <property type="match status" value="1"/>
</dbReference>
<dbReference type="InterPro" id="IPR050316">
    <property type="entry name" value="Tyrosinase/Hemocyanin"/>
</dbReference>
<dbReference type="STRING" id="6573.A0A210QF88"/>
<sequence>MMTSLTVMGVAVIVIVSNGVLGMIEEISINGDVLNCYDMYRRSSDISRSVGYSIHWKCMQMHIWNLLEQTSLNITLVDQQWIESITSLPALKGRKKRQVEMPRVRREYRRMSNQQRENYHRAVTLLKQIPIANTTRYDFIANIHRGDAIPLAHRGPNFLGWHRVYLIIYENALRQVVPGVTIPYWASSLDNELDANERTHSVIWSDLFLGNGDGFVTSGPYANWQTQSGPLIRNIGLIGELFSIDRIARILNMTRTSEITFPSGAPENRLEDVHDSVHVWVGGGNGQMNDLNTAAQDPAFFSHHAFVDYLWEEFRQRQIQLGIDPSLDYPAQFGSPQHAPLAPMRFGNLRNIDGYSNLITSNIYQYEASPTCRRQRPTCGSDFLRCDTNRAMPRCITLRIDEARANGARFKRQTSFQMVGSKTTCSGQSYQRAVQNRYLCSNQSDIREWSYIPVDVVYRRPPEFTRYQSYPVFNGQGMVNSDIYSPTSYVGLASSLPIGNPAKYSECIDPYKNAGKIFIESNGLNHYGSYSEFVMVDNRLAISKATGYVAVKSPDSGMTDVHVSAHDSCGRVCRPYCRTPGSPLNDFHPCTGAIRITTSAPKLYGRTYGELILDTWQFPQDGNCPRTDDNYAHLRFYCDYTNQWPWADVRRTVNPVSVAPSLAIGVTKSPKVQVVDSGEPAIQGCLLGHGCVVKAVCGPCKHASKQACIKSSTMFAVCNGDIYTIRRCISNSQYDDVTGTCKTSSVAMTK</sequence>
<feature type="chain" id="PRO_5012894261" evidence="3">
    <location>
        <begin position="23"/>
        <end position="750"/>
    </location>
</feature>
<dbReference type="PRINTS" id="PR00092">
    <property type="entry name" value="TYROSINASE"/>
</dbReference>
<keyword evidence="2" id="KW-0186">Copper</keyword>
<proteinExistence type="predicted"/>
<evidence type="ECO:0000259" key="4">
    <source>
        <dbReference type="PROSITE" id="PS00497"/>
    </source>
</evidence>
<evidence type="ECO:0000313" key="6">
    <source>
        <dbReference type="EMBL" id="OWF47427.1"/>
    </source>
</evidence>
<evidence type="ECO:0000256" key="2">
    <source>
        <dbReference type="ARBA" id="ARBA00023008"/>
    </source>
</evidence>
<evidence type="ECO:0000256" key="1">
    <source>
        <dbReference type="ARBA" id="ARBA00022723"/>
    </source>
</evidence>
<gene>
    <name evidence="6" type="ORF">KP79_PYT01314</name>
</gene>
<reference evidence="6 7" key="1">
    <citation type="journal article" date="2017" name="Nat. Ecol. Evol.">
        <title>Scallop genome provides insights into evolution of bilaterian karyotype and development.</title>
        <authorList>
            <person name="Wang S."/>
            <person name="Zhang J."/>
            <person name="Jiao W."/>
            <person name="Li J."/>
            <person name="Xun X."/>
            <person name="Sun Y."/>
            <person name="Guo X."/>
            <person name="Huan P."/>
            <person name="Dong B."/>
            <person name="Zhang L."/>
            <person name="Hu X."/>
            <person name="Sun X."/>
            <person name="Wang J."/>
            <person name="Zhao C."/>
            <person name="Wang Y."/>
            <person name="Wang D."/>
            <person name="Huang X."/>
            <person name="Wang R."/>
            <person name="Lv J."/>
            <person name="Li Y."/>
            <person name="Zhang Z."/>
            <person name="Liu B."/>
            <person name="Lu W."/>
            <person name="Hui Y."/>
            <person name="Liang J."/>
            <person name="Zhou Z."/>
            <person name="Hou R."/>
            <person name="Li X."/>
            <person name="Liu Y."/>
            <person name="Li H."/>
            <person name="Ning X."/>
            <person name="Lin Y."/>
            <person name="Zhao L."/>
            <person name="Xing Q."/>
            <person name="Dou J."/>
            <person name="Li Y."/>
            <person name="Mao J."/>
            <person name="Guo H."/>
            <person name="Dou H."/>
            <person name="Li T."/>
            <person name="Mu C."/>
            <person name="Jiang W."/>
            <person name="Fu Q."/>
            <person name="Fu X."/>
            <person name="Miao Y."/>
            <person name="Liu J."/>
            <person name="Yu Q."/>
            <person name="Li R."/>
            <person name="Liao H."/>
            <person name="Li X."/>
            <person name="Kong Y."/>
            <person name="Jiang Z."/>
            <person name="Chourrout D."/>
            <person name="Li R."/>
            <person name="Bao Z."/>
        </authorList>
    </citation>
    <scope>NUCLEOTIDE SEQUENCE [LARGE SCALE GENOMIC DNA]</scope>
    <source>
        <strain evidence="6 7">PY_sf001</strain>
    </source>
</reference>
<dbReference type="InterPro" id="IPR008922">
    <property type="entry name" value="Di-copper_centre_dom_sf"/>
</dbReference>
<dbReference type="GO" id="GO:0046872">
    <property type="term" value="F:metal ion binding"/>
    <property type="evidence" value="ECO:0007669"/>
    <property type="project" value="UniProtKB-KW"/>
</dbReference>
<dbReference type="PANTHER" id="PTHR11474">
    <property type="entry name" value="TYROSINASE FAMILY MEMBER"/>
    <property type="match status" value="1"/>
</dbReference>
<organism evidence="6 7">
    <name type="scientific">Mizuhopecten yessoensis</name>
    <name type="common">Japanese scallop</name>
    <name type="synonym">Patinopecten yessoensis</name>
    <dbReference type="NCBI Taxonomy" id="6573"/>
    <lineage>
        <taxon>Eukaryota</taxon>
        <taxon>Metazoa</taxon>
        <taxon>Spiralia</taxon>
        <taxon>Lophotrochozoa</taxon>
        <taxon>Mollusca</taxon>
        <taxon>Bivalvia</taxon>
        <taxon>Autobranchia</taxon>
        <taxon>Pteriomorphia</taxon>
        <taxon>Pectinida</taxon>
        <taxon>Pectinoidea</taxon>
        <taxon>Pectinidae</taxon>
        <taxon>Mizuhopecten</taxon>
    </lineage>
</organism>
<feature type="domain" description="Tyrosinase copper-binding" evidence="5">
    <location>
        <begin position="297"/>
        <end position="308"/>
    </location>
</feature>
<feature type="signal peptide" evidence="3">
    <location>
        <begin position="1"/>
        <end position="22"/>
    </location>
</feature>
<keyword evidence="3" id="KW-0732">Signal</keyword>
<dbReference type="Proteomes" id="UP000242188">
    <property type="component" value="Unassembled WGS sequence"/>
</dbReference>
<dbReference type="PROSITE" id="PS00498">
    <property type="entry name" value="TYROSINASE_2"/>
    <property type="match status" value="1"/>
</dbReference>
<dbReference type="InterPro" id="IPR002227">
    <property type="entry name" value="Tyrosinase_Cu-bd"/>
</dbReference>
<protein>
    <submittedName>
        <fullName evidence="6">Tyrosinase-like protein 2</fullName>
    </submittedName>
</protein>
<dbReference type="GO" id="GO:0016491">
    <property type="term" value="F:oxidoreductase activity"/>
    <property type="evidence" value="ECO:0007669"/>
    <property type="project" value="InterPro"/>
</dbReference>
<dbReference type="Pfam" id="PF00264">
    <property type="entry name" value="Tyrosinase"/>
    <property type="match status" value="1"/>
</dbReference>
<dbReference type="EMBL" id="NEDP02003910">
    <property type="protein sequence ID" value="OWF47427.1"/>
    <property type="molecule type" value="Genomic_DNA"/>
</dbReference>
<comment type="caution">
    <text evidence="6">The sequence shown here is derived from an EMBL/GenBank/DDBJ whole genome shotgun (WGS) entry which is preliminary data.</text>
</comment>
<name>A0A210QF88_MIZYE</name>
<feature type="domain" description="Tyrosinase copper-binding" evidence="4">
    <location>
        <begin position="153"/>
        <end position="170"/>
    </location>
</feature>
<evidence type="ECO:0000313" key="7">
    <source>
        <dbReference type="Proteomes" id="UP000242188"/>
    </source>
</evidence>
<dbReference type="OrthoDB" id="6132182at2759"/>
<dbReference type="SUPFAM" id="SSF48056">
    <property type="entry name" value="Di-copper centre-containing domain"/>
    <property type="match status" value="1"/>
</dbReference>
<dbReference type="AlphaFoldDB" id="A0A210QF88"/>
<evidence type="ECO:0000259" key="5">
    <source>
        <dbReference type="PROSITE" id="PS00498"/>
    </source>
</evidence>
<dbReference type="PANTHER" id="PTHR11474:SF126">
    <property type="entry name" value="TYROSINASE-LIKE PROTEIN TYR-1-RELATED"/>
    <property type="match status" value="1"/>
</dbReference>
<dbReference type="Gene3D" id="1.10.1280.10">
    <property type="entry name" value="Di-copper center containing domain from catechol oxidase"/>
    <property type="match status" value="1"/>
</dbReference>
<evidence type="ECO:0000256" key="3">
    <source>
        <dbReference type="SAM" id="SignalP"/>
    </source>
</evidence>
<accession>A0A210QF88</accession>
<keyword evidence="1" id="KW-0479">Metal-binding</keyword>